<comment type="similarity">
    <text evidence="1">Belongs to the enoyl-CoA hydratase/isomerase family.</text>
</comment>
<dbReference type="InterPro" id="IPR014748">
    <property type="entry name" value="Enoyl-CoA_hydra_C"/>
</dbReference>
<dbReference type="OrthoDB" id="4608673at2"/>
<sequence length="258" mass="27433">MGTEGHLAYEVRGGTALVTIDHPSRRNALTPQMWAQWAEVMGAATVDTDVRVVVVTGAGQTFCAGADISQLDSIHDTDLPTQAHRAIAECPKPTIAAINGSCVGGGVQVAAACDIRISATSARFGVTPANLGIIYPTVPLERLVRLLGPAATKYLIFTAELVGAERARHIGLVDEVVPDDVVLDRALRLADDLAGRSQLTIQATKDLVDRMVDRTLEDARVAAWMDQVASSPDVAEGMAAFRARRKPQFTWNGAGLPE</sequence>
<dbReference type="AlphaFoldDB" id="A0A1G6H8H5"/>
<dbReference type="EMBL" id="FMYF01000007">
    <property type="protein sequence ID" value="SDB90570.1"/>
    <property type="molecule type" value="Genomic_DNA"/>
</dbReference>
<evidence type="ECO:0000256" key="1">
    <source>
        <dbReference type="ARBA" id="ARBA00005254"/>
    </source>
</evidence>
<keyword evidence="2" id="KW-0456">Lyase</keyword>
<dbReference type="GO" id="GO:0006635">
    <property type="term" value="P:fatty acid beta-oxidation"/>
    <property type="evidence" value="ECO:0007669"/>
    <property type="project" value="TreeGrafter"/>
</dbReference>
<dbReference type="RefSeq" id="WP_092611331.1">
    <property type="nucleotide sequence ID" value="NZ_FMYF01000007.1"/>
</dbReference>
<accession>A0A1G6H8H5</accession>
<dbReference type="PANTHER" id="PTHR11941">
    <property type="entry name" value="ENOYL-COA HYDRATASE-RELATED"/>
    <property type="match status" value="1"/>
</dbReference>
<dbReference type="STRING" id="1577474.GA0111570_107129"/>
<dbReference type="Proteomes" id="UP000199086">
    <property type="component" value="Unassembled WGS sequence"/>
</dbReference>
<dbReference type="InterPro" id="IPR001753">
    <property type="entry name" value="Enoyl-CoA_hydra/iso"/>
</dbReference>
<organism evidence="3 4">
    <name type="scientific">Raineyella antarctica</name>
    <dbReference type="NCBI Taxonomy" id="1577474"/>
    <lineage>
        <taxon>Bacteria</taxon>
        <taxon>Bacillati</taxon>
        <taxon>Actinomycetota</taxon>
        <taxon>Actinomycetes</taxon>
        <taxon>Propionibacteriales</taxon>
        <taxon>Propionibacteriaceae</taxon>
        <taxon>Raineyella</taxon>
    </lineage>
</organism>
<dbReference type="SUPFAM" id="SSF52096">
    <property type="entry name" value="ClpP/crotonase"/>
    <property type="match status" value="1"/>
</dbReference>
<dbReference type="PANTHER" id="PTHR11941:SF127">
    <property type="entry name" value="ENOYL-COA HYDRATASE ECHA18 (ENOYL HYDRASE) (UNSATURATED ACYL-COA HYDRATASE) (CROTONASE)-RELATED"/>
    <property type="match status" value="1"/>
</dbReference>
<keyword evidence="4" id="KW-1185">Reference proteome</keyword>
<dbReference type="Gene3D" id="1.10.12.10">
    <property type="entry name" value="Lyase 2-enoyl-coa Hydratase, Chain A, domain 2"/>
    <property type="match status" value="1"/>
</dbReference>
<reference evidence="3 4" key="1">
    <citation type="submission" date="2016-06" db="EMBL/GenBank/DDBJ databases">
        <authorList>
            <person name="Olsen C.W."/>
            <person name="Carey S."/>
            <person name="Hinshaw L."/>
            <person name="Karasin A.I."/>
        </authorList>
    </citation>
    <scope>NUCLEOTIDE SEQUENCE [LARGE SCALE GENOMIC DNA]</scope>
    <source>
        <strain evidence="3 4">LZ-22</strain>
    </source>
</reference>
<evidence type="ECO:0000313" key="3">
    <source>
        <dbReference type="EMBL" id="SDB90570.1"/>
    </source>
</evidence>
<dbReference type="Gene3D" id="3.90.226.10">
    <property type="entry name" value="2-enoyl-CoA Hydratase, Chain A, domain 1"/>
    <property type="match status" value="1"/>
</dbReference>
<dbReference type="Pfam" id="PF00378">
    <property type="entry name" value="ECH_1"/>
    <property type="match status" value="1"/>
</dbReference>
<evidence type="ECO:0000313" key="4">
    <source>
        <dbReference type="Proteomes" id="UP000199086"/>
    </source>
</evidence>
<name>A0A1G6H8H5_9ACTN</name>
<proteinExistence type="inferred from homology"/>
<dbReference type="InterPro" id="IPR029045">
    <property type="entry name" value="ClpP/crotonase-like_dom_sf"/>
</dbReference>
<dbReference type="CDD" id="cd06558">
    <property type="entry name" value="crotonase-like"/>
    <property type="match status" value="1"/>
</dbReference>
<dbReference type="GO" id="GO:0016829">
    <property type="term" value="F:lyase activity"/>
    <property type="evidence" value="ECO:0007669"/>
    <property type="project" value="UniProtKB-KW"/>
</dbReference>
<protein>
    <submittedName>
        <fullName evidence="3">Enoyl-CoA hydratase/carnithine racemase</fullName>
    </submittedName>
</protein>
<gene>
    <name evidence="3" type="ORF">GA0111570_107129</name>
</gene>
<evidence type="ECO:0000256" key="2">
    <source>
        <dbReference type="ARBA" id="ARBA00023239"/>
    </source>
</evidence>